<organism evidence="1">
    <name type="scientific">Absidia glauca</name>
    <name type="common">Pin mould</name>
    <dbReference type="NCBI Taxonomy" id="4829"/>
    <lineage>
        <taxon>Eukaryota</taxon>
        <taxon>Fungi</taxon>
        <taxon>Fungi incertae sedis</taxon>
        <taxon>Mucoromycota</taxon>
        <taxon>Mucoromycotina</taxon>
        <taxon>Mucoromycetes</taxon>
        <taxon>Mucorales</taxon>
        <taxon>Cunninghamellaceae</taxon>
        <taxon>Absidia</taxon>
    </lineage>
</organism>
<dbReference type="STRING" id="4829.A0A168RVP6"/>
<dbReference type="Proteomes" id="UP000078561">
    <property type="component" value="Unassembled WGS sequence"/>
</dbReference>
<sequence>MSKSVKPLVFVDFDETISMMDTVGLLGQVGVEAHDSRIPWSYFVQSYMDDYNRVKHNLQAQQHQCVSPSLTHHVTSLDGFRHVEQASLARVSDSGILGGLSRQQWQQAGASKVKLQTSVQSTLLDQVEPDRLYIVSLNWCKDWIRGALLLGHDGDSNYRHYDLKDDHLICNDLSYDPKTQLSTGVIQPTILNTSDKFRQIQSILQLHQRDDASVPKSVYIGDSVGDLLPLVKCDVGIILGNNKKLLDILQKIGIPVQEGLVPLSSTPAPSTDTVVYRVDDWNSIAQSGVLG</sequence>
<dbReference type="AlphaFoldDB" id="A0A168RVP6"/>
<dbReference type="FunCoup" id="A0A168RVP6">
    <property type="interactions" value="3"/>
</dbReference>
<keyword evidence="2" id="KW-1185">Reference proteome</keyword>
<gene>
    <name evidence="1" type="primary">ABSGL_13100.1 scaffold 13659</name>
</gene>
<dbReference type="EMBL" id="LT554760">
    <property type="protein sequence ID" value="SAM07457.1"/>
    <property type="molecule type" value="Genomic_DNA"/>
</dbReference>
<reference evidence="1" key="1">
    <citation type="submission" date="2016-04" db="EMBL/GenBank/DDBJ databases">
        <authorList>
            <person name="Evans L.H."/>
            <person name="Alamgir A."/>
            <person name="Owens N."/>
            <person name="Weber N.D."/>
            <person name="Virtaneva K."/>
            <person name="Barbian K."/>
            <person name="Babar A."/>
            <person name="Rosenke K."/>
        </authorList>
    </citation>
    <scope>NUCLEOTIDE SEQUENCE [LARGE SCALE GENOMIC DNA]</scope>
    <source>
        <strain evidence="1">CBS 101.48</strain>
    </source>
</reference>
<dbReference type="OMA" id="STTDMEC"/>
<dbReference type="Gene3D" id="3.40.50.1000">
    <property type="entry name" value="HAD superfamily/HAD-like"/>
    <property type="match status" value="1"/>
</dbReference>
<dbReference type="InterPro" id="IPR023214">
    <property type="entry name" value="HAD_sf"/>
</dbReference>
<accession>A0A168RVP6</accession>
<protein>
    <submittedName>
        <fullName evidence="1">Uncharacterized protein</fullName>
    </submittedName>
</protein>
<dbReference type="PANTHER" id="PTHR28181">
    <property type="entry name" value="UPF0655 PROTEIN YCR015C"/>
    <property type="match status" value="1"/>
</dbReference>
<dbReference type="InterPro" id="IPR036412">
    <property type="entry name" value="HAD-like_sf"/>
</dbReference>
<dbReference type="InParanoid" id="A0A168RVP6"/>
<dbReference type="InterPro" id="IPR050849">
    <property type="entry name" value="HAD-like_hydrolase_phosphatase"/>
</dbReference>
<dbReference type="SUPFAM" id="SSF56784">
    <property type="entry name" value="HAD-like"/>
    <property type="match status" value="1"/>
</dbReference>
<name>A0A168RVP6_ABSGL</name>
<proteinExistence type="predicted"/>
<dbReference type="OrthoDB" id="10255128at2759"/>
<evidence type="ECO:0000313" key="2">
    <source>
        <dbReference type="Proteomes" id="UP000078561"/>
    </source>
</evidence>
<dbReference type="PANTHER" id="PTHR28181:SF1">
    <property type="entry name" value="COLD TOLERANCE PROTEIN 1"/>
    <property type="match status" value="1"/>
</dbReference>
<evidence type="ECO:0000313" key="1">
    <source>
        <dbReference type="EMBL" id="SAM07457.1"/>
    </source>
</evidence>